<organism evidence="1 2">
    <name type="scientific">Lacipirellula parvula</name>
    <dbReference type="NCBI Taxonomy" id="2650471"/>
    <lineage>
        <taxon>Bacteria</taxon>
        <taxon>Pseudomonadati</taxon>
        <taxon>Planctomycetota</taxon>
        <taxon>Planctomycetia</taxon>
        <taxon>Pirellulales</taxon>
        <taxon>Lacipirellulaceae</taxon>
        <taxon>Lacipirellula</taxon>
    </lineage>
</organism>
<accession>A0A5K7XCC2</accession>
<gene>
    <name evidence="1" type="ORF">PLANPX_4082</name>
</gene>
<dbReference type="RefSeq" id="WP_152100038.1">
    <property type="nucleotide sequence ID" value="NZ_AP021861.1"/>
</dbReference>
<dbReference type="EMBL" id="AP021861">
    <property type="protein sequence ID" value="BBO34470.1"/>
    <property type="molecule type" value="Genomic_DNA"/>
</dbReference>
<name>A0A5K7XCC2_9BACT</name>
<sequence length="272" mass="30668">MASAAISQTNNHKGTHYSVLGQIFSTYEAAEKWRDATIARREAYAGRELSDYELVHGLKRSKDDRDLLTRIDENAWRMTPTPSNQKPPHTMDDRSYLTALRGERRETPKDLERRAKADYDARMSRENPAAPDAEREAAQTYALDLWERIAFSDAPQSHLAFANRIREQAAGDLTVFREMSEQFSALTQIRNAEVQLGVAAERQRVEQRLSTLPTIAPFSAAKAHAADPDVGDRILRMRDLDGNVSYRVVNGNEVKQQWAEADAPAEIVEAAQ</sequence>
<keyword evidence="2" id="KW-1185">Reference proteome</keyword>
<dbReference type="Proteomes" id="UP000326837">
    <property type="component" value="Chromosome"/>
</dbReference>
<protein>
    <submittedName>
        <fullName evidence="1">Uncharacterized protein</fullName>
    </submittedName>
</protein>
<proteinExistence type="predicted"/>
<evidence type="ECO:0000313" key="2">
    <source>
        <dbReference type="Proteomes" id="UP000326837"/>
    </source>
</evidence>
<dbReference type="KEGG" id="lpav:PLANPX_4082"/>
<evidence type="ECO:0000313" key="1">
    <source>
        <dbReference type="EMBL" id="BBO34470.1"/>
    </source>
</evidence>
<reference evidence="2" key="1">
    <citation type="submission" date="2019-10" db="EMBL/GenBank/DDBJ databases">
        <title>Lacipirellula parvula gen. nov., sp. nov., representing a lineage of planctomycetes widespread in freshwater anoxic habitats, and description of the family Lacipirellulaceae.</title>
        <authorList>
            <person name="Dedysh S.N."/>
            <person name="Kulichevskaya I.S."/>
            <person name="Beletsky A.V."/>
            <person name="Rakitin A.L."/>
            <person name="Mardanov A.V."/>
            <person name="Ivanova A.A."/>
            <person name="Saltykova V.X."/>
            <person name="Rijpstra W.I.C."/>
            <person name="Sinninghe Damste J.S."/>
            <person name="Ravin N.V."/>
        </authorList>
    </citation>
    <scope>NUCLEOTIDE SEQUENCE [LARGE SCALE GENOMIC DNA]</scope>
    <source>
        <strain evidence="2">PX69</strain>
    </source>
</reference>
<dbReference type="AlphaFoldDB" id="A0A5K7XCC2"/>